<feature type="region of interest" description="Disordered" evidence="10">
    <location>
        <begin position="410"/>
        <end position="478"/>
    </location>
</feature>
<evidence type="ECO:0000256" key="9">
    <source>
        <dbReference type="ARBA" id="ARBA00022842"/>
    </source>
</evidence>
<dbReference type="FunFam" id="3.40.970.10:FF:000001">
    <property type="entry name" value="Ribonuclease H1"/>
    <property type="match status" value="1"/>
</dbReference>
<feature type="compositionally biased region" description="Low complexity" evidence="10">
    <location>
        <begin position="176"/>
        <end position="187"/>
    </location>
</feature>
<name>A0A5C3EZW4_9BASI</name>
<gene>
    <name evidence="12" type="ORF">PSFLO_03290</name>
</gene>
<dbReference type="Gene3D" id="3.40.970.10">
    <property type="entry name" value="Ribonuclease H1, N-terminal domain"/>
    <property type="match status" value="1"/>
</dbReference>
<feature type="compositionally biased region" description="Polar residues" evidence="10">
    <location>
        <begin position="437"/>
        <end position="446"/>
    </location>
</feature>
<feature type="domain" description="RNase H type-1" evidence="11">
    <location>
        <begin position="217"/>
        <end position="353"/>
    </location>
</feature>
<comment type="catalytic activity">
    <reaction evidence="1">
        <text>Endonucleolytic cleavage to 5'-phosphomonoester.</text>
        <dbReference type="EC" id="3.1.26.4"/>
    </reaction>
</comment>
<dbReference type="SUPFAM" id="SSF53098">
    <property type="entry name" value="Ribonuclease H-like"/>
    <property type="match status" value="1"/>
</dbReference>
<evidence type="ECO:0000256" key="5">
    <source>
        <dbReference type="ARBA" id="ARBA00022722"/>
    </source>
</evidence>
<dbReference type="EMBL" id="OOIP01000008">
    <property type="protein sequence ID" value="SPO37814.1"/>
    <property type="molecule type" value="Genomic_DNA"/>
</dbReference>
<feature type="region of interest" description="Disordered" evidence="10">
    <location>
        <begin position="356"/>
        <end position="387"/>
    </location>
</feature>
<dbReference type="Pfam" id="PF00075">
    <property type="entry name" value="RNase_H"/>
    <property type="match status" value="1"/>
</dbReference>
<dbReference type="GO" id="GO:0003676">
    <property type="term" value="F:nucleic acid binding"/>
    <property type="evidence" value="ECO:0007669"/>
    <property type="project" value="InterPro"/>
</dbReference>
<evidence type="ECO:0000259" key="11">
    <source>
        <dbReference type="PROSITE" id="PS50879"/>
    </source>
</evidence>
<sequence length="478" mass="52149">MASLCPTLARLSALATTAAQRASVHSHTPLRATVTIRPSQAHPRASSGTLLAPARSVDSHRQARHSRNAFDHRFISTDAAERHDDHMAKSKGGFYAVQRGKQTGVYTSWTECEANVRGFNGAVFKKFDTRHEAEAFVKSHSGYHKGASADFIPLHDDTPSQPSSSKDNKKRHRQESVASTASSSSSSKRVKEEKINATASSSKAVFPRPQYSADGSKVKTINVFVDGSGLGNGKKSARAGWGVYWEDQSLHGLNEARRAMIRAIQLCPDPEAQLVIHTDSQYSMDCVEKWISGWRKRGWINSMGTDVMNRDLVRRLDREMASCKLRPKLVKVLAHSGIHGNEMADKLAKHGASLPAEMGEDLEPPPSDEENGRAPARASRAMAPAKREVWTTTTTMAVPAAKVVPIPPAFKRAGQDGASKPVKAEKVKTERLDGAMPSSSQTTSYTRAEEVDPSDELDGLDEDAFMSPEELKELEGGR</sequence>
<keyword evidence="6" id="KW-0479">Metal-binding</keyword>
<dbReference type="Gene3D" id="3.30.420.10">
    <property type="entry name" value="Ribonuclease H-like superfamily/Ribonuclease H"/>
    <property type="match status" value="1"/>
</dbReference>
<keyword evidence="7" id="KW-0255">Endonuclease</keyword>
<evidence type="ECO:0000256" key="1">
    <source>
        <dbReference type="ARBA" id="ARBA00000077"/>
    </source>
</evidence>
<accession>A0A5C3EZW4</accession>
<feature type="region of interest" description="Disordered" evidence="10">
    <location>
        <begin position="37"/>
        <end position="65"/>
    </location>
</feature>
<feature type="compositionally biased region" description="Low complexity" evidence="10">
    <location>
        <begin position="373"/>
        <end position="384"/>
    </location>
</feature>
<dbReference type="GO" id="GO:0004523">
    <property type="term" value="F:RNA-DNA hybrid ribonuclease activity"/>
    <property type="evidence" value="ECO:0007669"/>
    <property type="project" value="UniProtKB-EC"/>
</dbReference>
<dbReference type="Proteomes" id="UP000323386">
    <property type="component" value="Unassembled WGS sequence"/>
</dbReference>
<evidence type="ECO:0000313" key="12">
    <source>
        <dbReference type="EMBL" id="SPO37814.1"/>
    </source>
</evidence>
<dbReference type="Pfam" id="PF01693">
    <property type="entry name" value="Cauli_VI"/>
    <property type="match status" value="1"/>
</dbReference>
<dbReference type="InterPro" id="IPR011320">
    <property type="entry name" value="RNase_H1_N"/>
</dbReference>
<evidence type="ECO:0000256" key="10">
    <source>
        <dbReference type="SAM" id="MobiDB-lite"/>
    </source>
</evidence>
<evidence type="ECO:0000256" key="6">
    <source>
        <dbReference type="ARBA" id="ARBA00022723"/>
    </source>
</evidence>
<dbReference type="InterPro" id="IPR036397">
    <property type="entry name" value="RNaseH_sf"/>
</dbReference>
<protein>
    <recommendedName>
        <fullName evidence="4">ribonuclease H</fullName>
        <ecNumber evidence="4">3.1.26.4</ecNumber>
    </recommendedName>
</protein>
<dbReference type="PANTHER" id="PTHR10642">
    <property type="entry name" value="RIBONUCLEASE H1"/>
    <property type="match status" value="1"/>
</dbReference>
<comment type="cofactor">
    <cofactor evidence="2">
        <name>Mg(2+)</name>
        <dbReference type="ChEBI" id="CHEBI:18420"/>
    </cofactor>
</comment>
<dbReference type="EC" id="3.1.26.4" evidence="4"/>
<dbReference type="PROSITE" id="PS50879">
    <property type="entry name" value="RNASE_H_1"/>
    <property type="match status" value="1"/>
</dbReference>
<evidence type="ECO:0000256" key="7">
    <source>
        <dbReference type="ARBA" id="ARBA00022759"/>
    </source>
</evidence>
<dbReference type="CDD" id="cd09280">
    <property type="entry name" value="RNase_HI_eukaryote_like"/>
    <property type="match status" value="1"/>
</dbReference>
<keyword evidence="13" id="KW-1185">Reference proteome</keyword>
<dbReference type="InterPro" id="IPR009027">
    <property type="entry name" value="Ribosomal_bL9/RNase_H1_N"/>
</dbReference>
<dbReference type="SUPFAM" id="SSF55658">
    <property type="entry name" value="L9 N-domain-like"/>
    <property type="match status" value="1"/>
</dbReference>
<evidence type="ECO:0000256" key="3">
    <source>
        <dbReference type="ARBA" id="ARBA00005300"/>
    </source>
</evidence>
<dbReference type="GO" id="GO:0043137">
    <property type="term" value="P:DNA replication, removal of RNA primer"/>
    <property type="evidence" value="ECO:0007669"/>
    <property type="project" value="TreeGrafter"/>
</dbReference>
<dbReference type="PANTHER" id="PTHR10642:SF26">
    <property type="entry name" value="RIBONUCLEASE H1"/>
    <property type="match status" value="1"/>
</dbReference>
<dbReference type="InterPro" id="IPR037056">
    <property type="entry name" value="RNase_H1_N_sf"/>
</dbReference>
<dbReference type="InterPro" id="IPR012337">
    <property type="entry name" value="RNaseH-like_sf"/>
</dbReference>
<feature type="compositionally biased region" description="Basic and acidic residues" evidence="10">
    <location>
        <begin position="469"/>
        <end position="478"/>
    </location>
</feature>
<evidence type="ECO:0000256" key="4">
    <source>
        <dbReference type="ARBA" id="ARBA00012180"/>
    </source>
</evidence>
<evidence type="ECO:0000313" key="13">
    <source>
        <dbReference type="Proteomes" id="UP000323386"/>
    </source>
</evidence>
<dbReference type="AlphaFoldDB" id="A0A5C3EZW4"/>
<feature type="compositionally biased region" description="Basic and acidic residues" evidence="10">
    <location>
        <begin position="422"/>
        <end position="433"/>
    </location>
</feature>
<feature type="region of interest" description="Disordered" evidence="10">
    <location>
        <begin position="148"/>
        <end position="202"/>
    </location>
</feature>
<dbReference type="InterPro" id="IPR050092">
    <property type="entry name" value="RNase_H"/>
</dbReference>
<keyword evidence="5" id="KW-0540">Nuclease</keyword>
<reference evidence="12 13" key="1">
    <citation type="submission" date="2018-03" db="EMBL/GenBank/DDBJ databases">
        <authorList>
            <person name="Guldener U."/>
        </authorList>
    </citation>
    <scope>NUCLEOTIDE SEQUENCE [LARGE SCALE GENOMIC DNA]</scope>
    <source>
        <strain evidence="12 13">DAOM196992</strain>
    </source>
</reference>
<feature type="compositionally biased region" description="Acidic residues" evidence="10">
    <location>
        <begin position="358"/>
        <end position="369"/>
    </location>
</feature>
<feature type="compositionally biased region" description="Acidic residues" evidence="10">
    <location>
        <begin position="451"/>
        <end position="464"/>
    </location>
</feature>
<organism evidence="12 13">
    <name type="scientific">Pseudozyma flocculosa</name>
    <dbReference type="NCBI Taxonomy" id="84751"/>
    <lineage>
        <taxon>Eukaryota</taxon>
        <taxon>Fungi</taxon>
        <taxon>Dikarya</taxon>
        <taxon>Basidiomycota</taxon>
        <taxon>Ustilaginomycotina</taxon>
        <taxon>Ustilaginomycetes</taxon>
        <taxon>Ustilaginales</taxon>
        <taxon>Ustilaginaceae</taxon>
        <taxon>Pseudozyma</taxon>
    </lineage>
</organism>
<dbReference type="GO" id="GO:0046872">
    <property type="term" value="F:metal ion binding"/>
    <property type="evidence" value="ECO:0007669"/>
    <property type="project" value="UniProtKB-KW"/>
</dbReference>
<keyword evidence="9" id="KW-0460">Magnesium</keyword>
<comment type="similarity">
    <text evidence="3">Belongs to the RNase H family.</text>
</comment>
<proteinExistence type="inferred from homology"/>
<dbReference type="OrthoDB" id="245563at2759"/>
<evidence type="ECO:0000256" key="8">
    <source>
        <dbReference type="ARBA" id="ARBA00022801"/>
    </source>
</evidence>
<dbReference type="InterPro" id="IPR002156">
    <property type="entry name" value="RNaseH_domain"/>
</dbReference>
<evidence type="ECO:0000256" key="2">
    <source>
        <dbReference type="ARBA" id="ARBA00001946"/>
    </source>
</evidence>
<keyword evidence="8" id="KW-0378">Hydrolase</keyword>